<protein>
    <submittedName>
        <fullName evidence="4">Response regulator receiver protein</fullName>
    </submittedName>
</protein>
<dbReference type="OrthoDB" id="9784719at2"/>
<dbReference type="PROSITE" id="PS50110">
    <property type="entry name" value="RESPONSE_REGULATORY"/>
    <property type="match status" value="1"/>
</dbReference>
<proteinExistence type="predicted"/>
<dbReference type="KEGG" id="cak:Caul_0906"/>
<dbReference type="eggNOG" id="COG0784">
    <property type="taxonomic scope" value="Bacteria"/>
</dbReference>
<evidence type="ECO:0000259" key="3">
    <source>
        <dbReference type="PROSITE" id="PS50110"/>
    </source>
</evidence>
<dbReference type="SMART" id="SM00448">
    <property type="entry name" value="REC"/>
    <property type="match status" value="1"/>
</dbReference>
<dbReference type="EMBL" id="CP000927">
    <property type="protein sequence ID" value="ABZ70037.1"/>
    <property type="molecule type" value="Genomic_DNA"/>
</dbReference>
<sequence length="125" mass="13646">MNAHQILFVEDDPLISLSASEFIRDRGFRVLDADCALDAMKVIDRHGYLSALVTDVDLGPGQDGFALARQVRTAYPHLPVVFVSGTAAARHPVEGVEGSVFIDKPYHPRQVVEALRGMPAYRTAA</sequence>
<dbReference type="HOGENOM" id="CLU_000445_69_8_5"/>
<dbReference type="PANTHER" id="PTHR44591">
    <property type="entry name" value="STRESS RESPONSE REGULATOR PROTEIN 1"/>
    <property type="match status" value="1"/>
</dbReference>
<dbReference type="AlphaFoldDB" id="B0SVJ8"/>
<dbReference type="Pfam" id="PF00072">
    <property type="entry name" value="Response_reg"/>
    <property type="match status" value="1"/>
</dbReference>
<feature type="domain" description="Response regulatory" evidence="3">
    <location>
        <begin position="5"/>
        <end position="119"/>
    </location>
</feature>
<accession>B0SVJ8</accession>
<evidence type="ECO:0000313" key="4">
    <source>
        <dbReference type="EMBL" id="ABZ70037.1"/>
    </source>
</evidence>
<dbReference type="InterPro" id="IPR001789">
    <property type="entry name" value="Sig_transdc_resp-reg_receiver"/>
</dbReference>
<dbReference type="GO" id="GO:0000160">
    <property type="term" value="P:phosphorelay signal transduction system"/>
    <property type="evidence" value="ECO:0007669"/>
    <property type="project" value="InterPro"/>
</dbReference>
<dbReference type="Gene3D" id="3.40.50.2300">
    <property type="match status" value="1"/>
</dbReference>
<dbReference type="STRING" id="366602.Caul_0906"/>
<keyword evidence="1 2" id="KW-0597">Phosphoprotein</keyword>
<feature type="modified residue" description="4-aspartylphosphate" evidence="2">
    <location>
        <position position="55"/>
    </location>
</feature>
<evidence type="ECO:0000256" key="2">
    <source>
        <dbReference type="PROSITE-ProRule" id="PRU00169"/>
    </source>
</evidence>
<reference evidence="4" key="1">
    <citation type="submission" date="2008-01" db="EMBL/GenBank/DDBJ databases">
        <title>Complete sequence of chromosome of Caulobacter sp. K31.</title>
        <authorList>
            <consortium name="US DOE Joint Genome Institute"/>
            <person name="Copeland A."/>
            <person name="Lucas S."/>
            <person name="Lapidus A."/>
            <person name="Barry K."/>
            <person name="Glavina del Rio T."/>
            <person name="Dalin E."/>
            <person name="Tice H."/>
            <person name="Pitluck S."/>
            <person name="Bruce D."/>
            <person name="Goodwin L."/>
            <person name="Thompson L.S."/>
            <person name="Brettin T."/>
            <person name="Detter J.C."/>
            <person name="Han C."/>
            <person name="Schmutz J."/>
            <person name="Larimer F."/>
            <person name="Land M."/>
            <person name="Hauser L."/>
            <person name="Kyrpides N."/>
            <person name="Kim E."/>
            <person name="Stephens C."/>
            <person name="Richardson P."/>
        </authorList>
    </citation>
    <scope>NUCLEOTIDE SEQUENCE [LARGE SCALE GENOMIC DNA]</scope>
    <source>
        <strain evidence="4">K31</strain>
    </source>
</reference>
<dbReference type="PANTHER" id="PTHR44591:SF21">
    <property type="entry name" value="TWO-COMPONENT RESPONSE REGULATOR"/>
    <property type="match status" value="1"/>
</dbReference>
<evidence type="ECO:0000256" key="1">
    <source>
        <dbReference type="ARBA" id="ARBA00022553"/>
    </source>
</evidence>
<gene>
    <name evidence="4" type="ordered locus">Caul_0906</name>
</gene>
<dbReference type="SUPFAM" id="SSF52172">
    <property type="entry name" value="CheY-like"/>
    <property type="match status" value="1"/>
</dbReference>
<dbReference type="InterPro" id="IPR050595">
    <property type="entry name" value="Bact_response_regulator"/>
</dbReference>
<name>B0SVJ8_CAUSK</name>
<dbReference type="InterPro" id="IPR011006">
    <property type="entry name" value="CheY-like_superfamily"/>
</dbReference>
<organism evidence="4">
    <name type="scientific">Caulobacter sp. (strain K31)</name>
    <dbReference type="NCBI Taxonomy" id="366602"/>
    <lineage>
        <taxon>Bacteria</taxon>
        <taxon>Pseudomonadati</taxon>
        <taxon>Pseudomonadota</taxon>
        <taxon>Alphaproteobacteria</taxon>
        <taxon>Caulobacterales</taxon>
        <taxon>Caulobacteraceae</taxon>
        <taxon>Caulobacter</taxon>
    </lineage>
</organism>